<sequence>MRRPFPLRRKRTAILRDERGLSAVEFALISPVFLSLLLGGADMAHSLYMNSVLEGILQKAGRDASLETGTETARQAQIDALVTARVKELARAANVTVTRRYFKDFTKAAQAVGETFFDGNANGVCDAGEAYQDTNNNNVRDADGGDSGQGGAKDTVIYTADISYPRLFPMYKMVGLPATVNMRATTVLANQPYGEQAQYGAPTTRNCT</sequence>
<accession>A0A437JB75</accession>
<dbReference type="InterPro" id="IPR012495">
    <property type="entry name" value="TadE-like_dom"/>
</dbReference>
<keyword evidence="1" id="KW-1133">Transmembrane helix</keyword>
<evidence type="ECO:0000313" key="4">
    <source>
        <dbReference type="Proteomes" id="UP000282977"/>
    </source>
</evidence>
<evidence type="ECO:0000259" key="2">
    <source>
        <dbReference type="Pfam" id="PF07811"/>
    </source>
</evidence>
<gene>
    <name evidence="3" type="ORF">ENE74_00310</name>
</gene>
<protein>
    <submittedName>
        <fullName evidence="3">Pilus assembly protein</fullName>
    </submittedName>
</protein>
<keyword evidence="4" id="KW-1185">Reference proteome</keyword>
<dbReference type="OrthoDB" id="7306064at2"/>
<dbReference type="RefSeq" id="WP_127688656.1">
    <property type="nucleotide sequence ID" value="NZ_RZUL01000001.1"/>
</dbReference>
<feature type="transmembrane region" description="Helical" evidence="1">
    <location>
        <begin position="21"/>
        <end position="41"/>
    </location>
</feature>
<proteinExistence type="predicted"/>
<evidence type="ECO:0000256" key="1">
    <source>
        <dbReference type="SAM" id="Phobius"/>
    </source>
</evidence>
<dbReference type="EMBL" id="RZUL01000001">
    <property type="protein sequence ID" value="RVT43121.1"/>
    <property type="molecule type" value="Genomic_DNA"/>
</dbReference>
<keyword evidence="1" id="KW-0472">Membrane</keyword>
<dbReference type="Pfam" id="PF07811">
    <property type="entry name" value="TadE"/>
    <property type="match status" value="1"/>
</dbReference>
<organism evidence="3 4">
    <name type="scientific">Sphingobium algorifonticola</name>
    <dbReference type="NCBI Taxonomy" id="2008318"/>
    <lineage>
        <taxon>Bacteria</taxon>
        <taxon>Pseudomonadati</taxon>
        <taxon>Pseudomonadota</taxon>
        <taxon>Alphaproteobacteria</taxon>
        <taxon>Sphingomonadales</taxon>
        <taxon>Sphingomonadaceae</taxon>
        <taxon>Sphingobium</taxon>
    </lineage>
</organism>
<reference evidence="3 4" key="1">
    <citation type="submission" date="2019-01" db="EMBL/GenBank/DDBJ databases">
        <authorList>
            <person name="Chen W.-M."/>
        </authorList>
    </citation>
    <scope>NUCLEOTIDE SEQUENCE [LARGE SCALE GENOMIC DNA]</scope>
    <source>
        <strain evidence="3 4">TLA-22</strain>
    </source>
</reference>
<name>A0A437JB75_9SPHN</name>
<dbReference type="AlphaFoldDB" id="A0A437JB75"/>
<keyword evidence="1" id="KW-0812">Transmembrane</keyword>
<evidence type="ECO:0000313" key="3">
    <source>
        <dbReference type="EMBL" id="RVT43121.1"/>
    </source>
</evidence>
<feature type="domain" description="TadE-like" evidence="2">
    <location>
        <begin position="20"/>
        <end position="62"/>
    </location>
</feature>
<dbReference type="Proteomes" id="UP000282977">
    <property type="component" value="Unassembled WGS sequence"/>
</dbReference>
<comment type="caution">
    <text evidence="3">The sequence shown here is derived from an EMBL/GenBank/DDBJ whole genome shotgun (WGS) entry which is preliminary data.</text>
</comment>